<keyword evidence="3" id="KW-0378">Hydrolase</keyword>
<protein>
    <submittedName>
        <fullName evidence="3">MBL fold metallo-hydrolase</fullName>
    </submittedName>
</protein>
<proteinExistence type="predicted"/>
<dbReference type="PANTHER" id="PTHR42951:SF22">
    <property type="entry name" value="METALLO BETA-LACTAMASE SUPERFAMILY LIPOPROTEIN"/>
    <property type="match status" value="1"/>
</dbReference>
<dbReference type="Proteomes" id="UP000260812">
    <property type="component" value="Unassembled WGS sequence"/>
</dbReference>
<feature type="domain" description="Metallo-beta-lactamase" evidence="2">
    <location>
        <begin position="220"/>
        <end position="392"/>
    </location>
</feature>
<gene>
    <name evidence="4" type="ORF">DWY69_18995</name>
    <name evidence="3" type="ORF">DXC51_05560</name>
</gene>
<evidence type="ECO:0000313" key="4">
    <source>
        <dbReference type="EMBL" id="RGE69170.1"/>
    </source>
</evidence>
<dbReference type="InterPro" id="IPR001279">
    <property type="entry name" value="Metallo-B-lactamas"/>
</dbReference>
<feature type="region of interest" description="Disordered" evidence="1">
    <location>
        <begin position="1"/>
        <end position="21"/>
    </location>
</feature>
<dbReference type="Gene3D" id="3.60.15.10">
    <property type="entry name" value="Ribonuclease Z/Hydroxyacylglutathione hydrolase-like"/>
    <property type="match status" value="1"/>
</dbReference>
<dbReference type="InterPro" id="IPR036866">
    <property type="entry name" value="RibonucZ/Hydroxyglut_hydro"/>
</dbReference>
<evidence type="ECO:0000313" key="3">
    <source>
        <dbReference type="EMBL" id="RGE63429.1"/>
    </source>
</evidence>
<sequence length="465" mass="52667">MGMEKQKMNHLEKPEGWSHETSGEGYPLLLYLEEDGKGVDWNQEKYPCFFWQVTVNQGTEHMDIAERMRELVKTYPIDETRIYCAGAGRAANMLWEMMGAYPDLFAAVAVSGGAGQTWKVRRASYVPAWISGRENDSYCPAGGQVWSEQGKLLHGCLTLARSLRAAGNERVLYAQKPEMTGEELLEQKEVLDWMFFRSKREGYRIDMVRPGVFKLQDYTGSSFYVVEGSRAALVIDTGFGPEAITPWIRKITHLPLELALTHCHGDHMYHADEFETVYLSSKEKDVLEIMKKTMLAGRDINYDAVLDIPDGTMIDLGGCGIEVMELAGHTPGSVVFIDHTHKVIFTGDAIGSGQMVLLQLEPCIPLSEYRKNLQRFYERLEEMDDYVLLGGHLEQEGGYPFGTPYNPSPYNPLGKEVVQDMMELCDIFDSDKVKKEELPPDRLCEEPSYLGFFGKAGLQARRRQF</sequence>
<dbReference type="AlphaFoldDB" id="A0A3E3I8P2"/>
<dbReference type="SUPFAM" id="SSF53474">
    <property type="entry name" value="alpha/beta-Hydrolases"/>
    <property type="match status" value="1"/>
</dbReference>
<organism evidence="3 5">
    <name type="scientific">Eisenbergiella massiliensis</name>
    <dbReference type="NCBI Taxonomy" id="1720294"/>
    <lineage>
        <taxon>Bacteria</taxon>
        <taxon>Bacillati</taxon>
        <taxon>Bacillota</taxon>
        <taxon>Clostridia</taxon>
        <taxon>Lachnospirales</taxon>
        <taxon>Lachnospiraceae</taxon>
        <taxon>Eisenbergiella</taxon>
    </lineage>
</organism>
<dbReference type="EMBL" id="QVLU01000018">
    <property type="protein sequence ID" value="RGE69170.1"/>
    <property type="molecule type" value="Genomic_DNA"/>
</dbReference>
<accession>A0A3E3I8P2</accession>
<evidence type="ECO:0000256" key="1">
    <source>
        <dbReference type="SAM" id="MobiDB-lite"/>
    </source>
</evidence>
<dbReference type="Gene3D" id="3.40.50.1820">
    <property type="entry name" value="alpha/beta hydrolase"/>
    <property type="match status" value="1"/>
</dbReference>
<evidence type="ECO:0000313" key="6">
    <source>
        <dbReference type="Proteomes" id="UP000261166"/>
    </source>
</evidence>
<dbReference type="InterPro" id="IPR029058">
    <property type="entry name" value="AB_hydrolase_fold"/>
</dbReference>
<dbReference type="GO" id="GO:0016787">
    <property type="term" value="F:hydrolase activity"/>
    <property type="evidence" value="ECO:0007669"/>
    <property type="project" value="UniProtKB-KW"/>
</dbReference>
<dbReference type="Pfam" id="PF00753">
    <property type="entry name" value="Lactamase_B"/>
    <property type="match status" value="1"/>
</dbReference>
<dbReference type="PANTHER" id="PTHR42951">
    <property type="entry name" value="METALLO-BETA-LACTAMASE DOMAIN-CONTAINING"/>
    <property type="match status" value="1"/>
</dbReference>
<reference evidence="5 6" key="1">
    <citation type="submission" date="2018-08" db="EMBL/GenBank/DDBJ databases">
        <title>A genome reference for cultivated species of the human gut microbiota.</title>
        <authorList>
            <person name="Zou Y."/>
            <person name="Xue W."/>
            <person name="Luo G."/>
        </authorList>
    </citation>
    <scope>NUCLEOTIDE SEQUENCE [LARGE SCALE GENOMIC DNA]</scope>
    <source>
        <strain evidence="4 6">AF26-4BH</strain>
        <strain evidence="3 5">TF05-5AC</strain>
    </source>
</reference>
<dbReference type="InterPro" id="IPR050855">
    <property type="entry name" value="NDM-1-like"/>
</dbReference>
<keyword evidence="5" id="KW-1185">Reference proteome</keyword>
<evidence type="ECO:0000313" key="5">
    <source>
        <dbReference type="Proteomes" id="UP000260812"/>
    </source>
</evidence>
<dbReference type="SMART" id="SM00849">
    <property type="entry name" value="Lactamase_B"/>
    <property type="match status" value="1"/>
</dbReference>
<name>A0A3E3I8P2_9FIRM</name>
<comment type="caution">
    <text evidence="3">The sequence shown here is derived from an EMBL/GenBank/DDBJ whole genome shotgun (WGS) entry which is preliminary data.</text>
</comment>
<dbReference type="Proteomes" id="UP000261166">
    <property type="component" value="Unassembled WGS sequence"/>
</dbReference>
<dbReference type="SUPFAM" id="SSF56281">
    <property type="entry name" value="Metallo-hydrolase/oxidoreductase"/>
    <property type="match status" value="1"/>
</dbReference>
<dbReference type="EMBL" id="QVLV01000003">
    <property type="protein sequence ID" value="RGE63429.1"/>
    <property type="molecule type" value="Genomic_DNA"/>
</dbReference>
<evidence type="ECO:0000259" key="2">
    <source>
        <dbReference type="SMART" id="SM00849"/>
    </source>
</evidence>
<dbReference type="OrthoDB" id="9761531at2"/>